<protein>
    <recommendedName>
        <fullName evidence="3">Capsid protein</fullName>
    </recommendedName>
</protein>
<gene>
    <name evidence="1" type="ORF">NIES4072_31270</name>
</gene>
<reference evidence="1 2" key="1">
    <citation type="submission" date="2017-06" db="EMBL/GenBank/DDBJ databases">
        <title>Genome sequencing of cyanobaciteial culture collection at National Institute for Environmental Studies (NIES).</title>
        <authorList>
            <person name="Hirose Y."/>
            <person name="Shimura Y."/>
            <person name="Fujisawa T."/>
            <person name="Nakamura Y."/>
            <person name="Kawachi M."/>
        </authorList>
    </citation>
    <scope>NUCLEOTIDE SEQUENCE [LARGE SCALE GENOMIC DNA]</scope>
    <source>
        <strain evidence="1 2">NIES-4072</strain>
    </source>
</reference>
<dbReference type="Proteomes" id="UP000245124">
    <property type="component" value="Unassembled WGS sequence"/>
</dbReference>
<dbReference type="InterPro" id="IPR048813">
    <property type="entry name" value="GP7-like"/>
</dbReference>
<evidence type="ECO:0000313" key="1">
    <source>
        <dbReference type="EMBL" id="GBG19459.1"/>
    </source>
</evidence>
<name>A0A2R5FN43_NOSCO</name>
<dbReference type="NCBIfam" id="NF045672">
    <property type="entry name" value="MCP_gp7_epsi_15"/>
    <property type="match status" value="1"/>
</dbReference>
<evidence type="ECO:0008006" key="3">
    <source>
        <dbReference type="Google" id="ProtNLM"/>
    </source>
</evidence>
<sequence length="312" mass="34005">MVMTLLEAAKLAPSIATATIIEEYAASSDILRAIPFENVAGTGKHYNREDKLPGVGFRGINEAYKESVGVVNPQSEALKIFGGDLDVDRAIIDMQGEQVRSVHEMMKVKALALSWTYNFIKGDSSIDPRGFDGLQVRLTGSQLISNNDAGGPLSLEKLDALIDQVDTPTHLIMGKSARRKLNQAIRNRTVSGDVDFSQDEFGNRVMSYNGLPILIADYDNNGNTIMDFTETSPDGTSSTQCQSIYCVCFKEMMLNGIQGAVDGAYGVSSRDLGELETKPVFRTRVDWYTAIACYHGRAAARLYGITNAPPIS</sequence>
<keyword evidence="2" id="KW-1185">Reference proteome</keyword>
<organism evidence="1 2">
    <name type="scientific">Nostoc commune NIES-4072</name>
    <dbReference type="NCBI Taxonomy" id="2005467"/>
    <lineage>
        <taxon>Bacteria</taxon>
        <taxon>Bacillati</taxon>
        <taxon>Cyanobacteriota</taxon>
        <taxon>Cyanophyceae</taxon>
        <taxon>Nostocales</taxon>
        <taxon>Nostocaceae</taxon>
        <taxon>Nostoc</taxon>
    </lineage>
</organism>
<evidence type="ECO:0000313" key="2">
    <source>
        <dbReference type="Proteomes" id="UP000245124"/>
    </source>
</evidence>
<dbReference type="EMBL" id="BDUD01000001">
    <property type="protein sequence ID" value="GBG19459.1"/>
    <property type="molecule type" value="Genomic_DNA"/>
</dbReference>
<accession>A0A2R5FN43</accession>
<dbReference type="AlphaFoldDB" id="A0A2R5FN43"/>
<dbReference type="Pfam" id="PF20911">
    <property type="entry name" value="GP7"/>
    <property type="match status" value="1"/>
</dbReference>
<comment type="caution">
    <text evidence="1">The sequence shown here is derived from an EMBL/GenBank/DDBJ whole genome shotgun (WGS) entry which is preliminary data.</text>
</comment>
<proteinExistence type="predicted"/>